<sequence>MKDNCRDVVPAAGLGELKRVPLLNAWVNDLSMDALVRDFPEGSMLTLHVDMMMKLQHDRAFYDLLDKFDVITCDSQIMYAVLKLLGTPVQERVSGSDYFPRFYMHHKDNPEVTVFLCGGKPGIAELARERINRKVGRDIIVGTDAPAFDLETREGEIERVIEAINASGASACLVGLGGGRQEKFIVKYRDRMPGVKLWLPLGGTIDYEAGTLPRPAPWVTDAGLEWFYRLIKQPRVRFRRYIIENPPFLWLALKQKLGIYRDPFGE</sequence>
<evidence type="ECO:0000256" key="2">
    <source>
        <dbReference type="ARBA" id="ARBA00022679"/>
    </source>
</evidence>
<reference evidence="3 4" key="1">
    <citation type="submission" date="2016-10" db="EMBL/GenBank/DDBJ databases">
        <authorList>
            <person name="de Groot N.N."/>
        </authorList>
    </citation>
    <scope>NUCLEOTIDE SEQUENCE [LARGE SCALE GENOMIC DNA]</scope>
    <source>
        <strain evidence="3 4">CGMCC 1.10959</strain>
    </source>
</reference>
<dbReference type="STRING" id="999627.SAMN05216236_1303"/>
<dbReference type="PANTHER" id="PTHR34136:SF1">
    <property type="entry name" value="UDP-N-ACETYL-D-MANNOSAMINURONIC ACID TRANSFERASE"/>
    <property type="match status" value="1"/>
</dbReference>
<keyword evidence="1" id="KW-0328">Glycosyltransferase</keyword>
<evidence type="ECO:0000256" key="1">
    <source>
        <dbReference type="ARBA" id="ARBA00022676"/>
    </source>
</evidence>
<dbReference type="Pfam" id="PF03808">
    <property type="entry name" value="Glyco_tran_WecG"/>
    <property type="match status" value="1"/>
</dbReference>
<protein>
    <submittedName>
        <fullName evidence="3">Polymer biosynthesis protein, WecB/TagA/CpsF family</fullName>
    </submittedName>
</protein>
<gene>
    <name evidence="3" type="ORF">SAMN05216236_1303</name>
</gene>
<dbReference type="NCBIfam" id="TIGR00696">
    <property type="entry name" value="wecG_tagA_cpsF"/>
    <property type="match status" value="1"/>
</dbReference>
<keyword evidence="2" id="KW-0808">Transferase</keyword>
<dbReference type="InterPro" id="IPR004629">
    <property type="entry name" value="WecG_TagA_CpsF"/>
</dbReference>
<keyword evidence="4" id="KW-1185">Reference proteome</keyword>
<proteinExistence type="predicted"/>
<accession>A0A1I7DL60</accession>
<evidence type="ECO:0000313" key="4">
    <source>
        <dbReference type="Proteomes" id="UP000182466"/>
    </source>
</evidence>
<organism evidence="3 4">
    <name type="scientific">Sedimentitalea nanhaiensis</name>
    <dbReference type="NCBI Taxonomy" id="999627"/>
    <lineage>
        <taxon>Bacteria</taxon>
        <taxon>Pseudomonadati</taxon>
        <taxon>Pseudomonadota</taxon>
        <taxon>Alphaproteobacteria</taxon>
        <taxon>Rhodobacterales</taxon>
        <taxon>Paracoccaceae</taxon>
        <taxon>Sedimentitalea</taxon>
    </lineage>
</organism>
<name>A0A1I7DL60_9RHOB</name>
<dbReference type="AlphaFoldDB" id="A0A1I7DL60"/>
<dbReference type="EMBL" id="FPAW01000030">
    <property type="protein sequence ID" value="SFU12355.1"/>
    <property type="molecule type" value="Genomic_DNA"/>
</dbReference>
<evidence type="ECO:0000313" key="3">
    <source>
        <dbReference type="EMBL" id="SFU12355.1"/>
    </source>
</evidence>
<dbReference type="GO" id="GO:0016758">
    <property type="term" value="F:hexosyltransferase activity"/>
    <property type="evidence" value="ECO:0007669"/>
    <property type="project" value="TreeGrafter"/>
</dbReference>
<dbReference type="OrthoDB" id="9771846at2"/>
<dbReference type="PANTHER" id="PTHR34136">
    <property type="match status" value="1"/>
</dbReference>
<dbReference type="RefSeq" id="WP_051372162.1">
    <property type="nucleotide sequence ID" value="NZ_FPAW01000030.1"/>
</dbReference>
<dbReference type="Proteomes" id="UP000182466">
    <property type="component" value="Unassembled WGS sequence"/>
</dbReference>
<dbReference type="CDD" id="cd06533">
    <property type="entry name" value="Glyco_transf_WecG_TagA"/>
    <property type="match status" value="1"/>
</dbReference>